<dbReference type="EMBL" id="ASRX01000054">
    <property type="protein sequence ID" value="EYF02847.1"/>
    <property type="molecule type" value="Genomic_DNA"/>
</dbReference>
<dbReference type="InterPro" id="IPR011335">
    <property type="entry name" value="Restrct_endonuc-II-like"/>
</dbReference>
<dbReference type="Pfam" id="PF05685">
    <property type="entry name" value="Uma2"/>
    <property type="match status" value="1"/>
</dbReference>
<keyword evidence="3" id="KW-1185">Reference proteome</keyword>
<feature type="domain" description="Putative restriction endonuclease" evidence="1">
    <location>
        <begin position="5"/>
        <end position="147"/>
    </location>
</feature>
<dbReference type="SUPFAM" id="SSF52980">
    <property type="entry name" value="Restriction endonuclease-like"/>
    <property type="match status" value="1"/>
</dbReference>
<evidence type="ECO:0000259" key="1">
    <source>
        <dbReference type="Pfam" id="PF05685"/>
    </source>
</evidence>
<gene>
    <name evidence="2" type="ORF">CAP_6427</name>
</gene>
<dbReference type="STRING" id="1192034.CAP_6427"/>
<dbReference type="InterPro" id="IPR012296">
    <property type="entry name" value="Nuclease_put_TT1808"/>
</dbReference>
<dbReference type="Proteomes" id="UP000019678">
    <property type="component" value="Unassembled WGS sequence"/>
</dbReference>
<name>A0A017T1G2_9BACT</name>
<organism evidence="2 3">
    <name type="scientific">Chondromyces apiculatus DSM 436</name>
    <dbReference type="NCBI Taxonomy" id="1192034"/>
    <lineage>
        <taxon>Bacteria</taxon>
        <taxon>Pseudomonadati</taxon>
        <taxon>Myxococcota</taxon>
        <taxon>Polyangia</taxon>
        <taxon>Polyangiales</taxon>
        <taxon>Polyangiaceae</taxon>
        <taxon>Chondromyces</taxon>
    </lineage>
</organism>
<evidence type="ECO:0000313" key="3">
    <source>
        <dbReference type="Proteomes" id="UP000019678"/>
    </source>
</evidence>
<proteinExistence type="predicted"/>
<sequence>METVKHVQQMKLLLDLIEWAFRDRDDVFASGNITIDFSPKQLRRQDFRSPDVFVVLGAAQRPRNSWVVWQEGGKFPDVIVELLSSSTREKDLGPKKDIYQDVFKTPEYYAFDPETEELFGFELVEGRYRKRTPDASGRLWSKALGHHFGIEQGLLRLYTREGLPVPTGMERGLRAEAAERQLTQLGLAVPATG</sequence>
<dbReference type="AlphaFoldDB" id="A0A017T1G2"/>
<protein>
    <recommendedName>
        <fullName evidence="1">Putative restriction endonuclease domain-containing protein</fullName>
    </recommendedName>
</protein>
<evidence type="ECO:0000313" key="2">
    <source>
        <dbReference type="EMBL" id="EYF02847.1"/>
    </source>
</evidence>
<dbReference type="PANTHER" id="PTHR33352">
    <property type="entry name" value="SLR1095 PROTEIN"/>
    <property type="match status" value="1"/>
</dbReference>
<dbReference type="PANTHER" id="PTHR33352:SF3">
    <property type="entry name" value="SLR1612 PROTEIN"/>
    <property type="match status" value="1"/>
</dbReference>
<accession>A0A017T1G2</accession>
<reference evidence="2 3" key="1">
    <citation type="submission" date="2013-05" db="EMBL/GenBank/DDBJ databases">
        <title>Genome assembly of Chondromyces apiculatus DSM 436.</title>
        <authorList>
            <person name="Sharma G."/>
            <person name="Khatri I."/>
            <person name="Kaur C."/>
            <person name="Mayilraj S."/>
            <person name="Subramanian S."/>
        </authorList>
    </citation>
    <scope>NUCLEOTIDE SEQUENCE [LARGE SCALE GENOMIC DNA]</scope>
    <source>
        <strain evidence="2 3">DSM 436</strain>
    </source>
</reference>
<dbReference type="Gene3D" id="3.90.1570.10">
    <property type="entry name" value="tt1808, chain A"/>
    <property type="match status" value="1"/>
</dbReference>
<dbReference type="CDD" id="cd06260">
    <property type="entry name" value="DUF820-like"/>
    <property type="match status" value="1"/>
</dbReference>
<dbReference type="InterPro" id="IPR008538">
    <property type="entry name" value="Uma2"/>
</dbReference>
<comment type="caution">
    <text evidence="2">The sequence shown here is derived from an EMBL/GenBank/DDBJ whole genome shotgun (WGS) entry which is preliminary data.</text>
</comment>
<dbReference type="eggNOG" id="COG4636">
    <property type="taxonomic scope" value="Bacteria"/>
</dbReference>